<comment type="similarity">
    <text evidence="1">Belongs to the TCP11 family.</text>
</comment>
<reference evidence="3 4" key="1">
    <citation type="submission" date="2015-06" db="EMBL/GenBank/DDBJ databases">
        <title>Talaromyces atroroseus IBT 11181 draft genome.</title>
        <authorList>
            <person name="Rasmussen K.B."/>
            <person name="Rasmussen S."/>
            <person name="Petersen B."/>
            <person name="Sicheritz-Ponten T."/>
            <person name="Mortensen U.H."/>
            <person name="Thrane U."/>
        </authorList>
    </citation>
    <scope>NUCLEOTIDE SEQUENCE [LARGE SCALE GENOMIC DNA]</scope>
    <source>
        <strain evidence="3 4">IBT 11181</strain>
    </source>
</reference>
<dbReference type="GeneID" id="31004057"/>
<dbReference type="RefSeq" id="XP_020120438.1">
    <property type="nucleotide sequence ID" value="XM_020266610.1"/>
</dbReference>
<comment type="caution">
    <text evidence="3">The sequence shown here is derived from an EMBL/GenBank/DDBJ whole genome shotgun (WGS) entry which is preliminary data.</text>
</comment>
<dbReference type="PANTHER" id="PTHR12832:SF18">
    <property type="entry name" value="IQ CALMODULIN-BINDING MOTIF DOMAIN PROTEIN (AFU_ORTHOLOGUE AFUA_1G08920)"/>
    <property type="match status" value="1"/>
</dbReference>
<dbReference type="OrthoDB" id="276323at2759"/>
<keyword evidence="4" id="KW-1185">Reference proteome</keyword>
<dbReference type="GO" id="GO:0010737">
    <property type="term" value="P:protein kinase A signaling"/>
    <property type="evidence" value="ECO:0007669"/>
    <property type="project" value="TreeGrafter"/>
</dbReference>
<name>A0A1Q5Q864_TALAT</name>
<proteinExistence type="inferred from homology"/>
<evidence type="ECO:0000313" key="4">
    <source>
        <dbReference type="Proteomes" id="UP000214365"/>
    </source>
</evidence>
<gene>
    <name evidence="3" type="ORF">UA08_04302</name>
</gene>
<sequence length="987" mass="110285">MIRRNSDIELHLPDADAVRGDIEMLTSDDEKQVLSLPPHIAARFYRRSASARRASDKLSRRGSVSSIHSHHSNTSSHGGPQSDHVAQHLRRASILENRKARLADRAAHAEKVRLRAAVAKAATRNLQREERALAAQQARERLLAEITAKCEDEVRRAKKKAEETRELKAAKHARLRLEMAEKFAETEKRRLQYQQTHRRPRTTSLPAGEESKMVKTVLSSLTRDAAARIVQKAWRAHVARAVMDSFRTLDLSRQRIGDMSFDDVSVFLSDETVLETMARVLRLCGLQDMESGTMGERGAVRTFLSSYLILSHPAQVMSSDGEQEQDLIEKARDLILSFEQVTKRLLKHQSLTSVSSELQVLREAYGVFFSAFHAWKTHDSSVLIEIMLAQFVELELIWQTVKEDRAGGAADDYHQGIRHNQILLLAKLKRLAGSDKALDMVKQALRKAKREKKRSKSSKQSIPRSAAVPTAADAHADSVSSPISETFNNVESAVLHELDKQRLSPHESFTKALTALPENRVLVHELLINREFRIEQAQYTAPRQQIMKHMTDMMRRDVEAGFGTKWVVAMATVIQDRLLRSLRPGNSLHVLISEALDPKLVENQCDAGTFSYDSFFEFMSRILPQLCAPFRDPEVKAFSEDKSGDPIDRLSRLMGIIDLLSLDHTNFMIHMAAPQLVQEAPGYEQRTFQKGLEDGTIKLDKTKTFWQKNRNLVVDEMKRRDPDNADSSNIQPPAAKVYAQGLVDLVLSNAPVSSDLVPETLELDRARLETLHMTAFKIAATASILLTAKNLLKRDVRSQWKAEADRILSLDFSEIKPERIQSIIESTRPMPPAARSQLLSTMKRVLSPVATASTSVDNTLSSSATSVEYVVAPPSSSSSSSSSSSVMMTDLSPTATVAEGSNTSSSFTDPVARLILTRLRAHILSRLSAASASERVRTTTTASQSLAAAGMPEFVNEVGKLVDELAKVREVDWTCHSMVYERMMSEV</sequence>
<feature type="compositionally biased region" description="Low complexity" evidence="2">
    <location>
        <begin position="61"/>
        <end position="77"/>
    </location>
</feature>
<dbReference type="AlphaFoldDB" id="A0A1Q5Q864"/>
<dbReference type="Pfam" id="PF05794">
    <property type="entry name" value="Tcp11"/>
    <property type="match status" value="1"/>
</dbReference>
<feature type="region of interest" description="Disordered" evidence="2">
    <location>
        <begin position="51"/>
        <end position="87"/>
    </location>
</feature>
<evidence type="ECO:0000256" key="1">
    <source>
        <dbReference type="ARBA" id="ARBA00010954"/>
    </source>
</evidence>
<accession>A0A1Q5Q864</accession>
<feature type="compositionally biased region" description="Basic residues" evidence="2">
    <location>
        <begin position="445"/>
        <end position="457"/>
    </location>
</feature>
<evidence type="ECO:0000256" key="2">
    <source>
        <dbReference type="SAM" id="MobiDB-lite"/>
    </source>
</evidence>
<feature type="region of interest" description="Disordered" evidence="2">
    <location>
        <begin position="190"/>
        <end position="210"/>
    </location>
</feature>
<organism evidence="3 4">
    <name type="scientific">Talaromyces atroroseus</name>
    <dbReference type="NCBI Taxonomy" id="1441469"/>
    <lineage>
        <taxon>Eukaryota</taxon>
        <taxon>Fungi</taxon>
        <taxon>Dikarya</taxon>
        <taxon>Ascomycota</taxon>
        <taxon>Pezizomycotina</taxon>
        <taxon>Eurotiomycetes</taxon>
        <taxon>Eurotiomycetidae</taxon>
        <taxon>Eurotiales</taxon>
        <taxon>Trichocomaceae</taxon>
        <taxon>Talaromyces</taxon>
        <taxon>Talaromyces sect. Trachyspermi</taxon>
    </lineage>
</organism>
<dbReference type="InterPro" id="IPR008862">
    <property type="entry name" value="Tcp11"/>
</dbReference>
<feature type="region of interest" description="Disordered" evidence="2">
    <location>
        <begin position="445"/>
        <end position="481"/>
    </location>
</feature>
<dbReference type="STRING" id="1441469.A0A1Q5Q864"/>
<evidence type="ECO:0008006" key="5">
    <source>
        <dbReference type="Google" id="ProtNLM"/>
    </source>
</evidence>
<protein>
    <recommendedName>
        <fullName evidence="5">IQ calmodulin-binding motif domain protein</fullName>
    </recommendedName>
</protein>
<dbReference type="EMBL" id="LFMY01000005">
    <property type="protein sequence ID" value="OKL60317.1"/>
    <property type="molecule type" value="Genomic_DNA"/>
</dbReference>
<dbReference type="PANTHER" id="PTHR12832">
    <property type="entry name" value="TESTIS-SPECIFIC PROTEIN PBS13 T-COMPLEX 11"/>
    <property type="match status" value="1"/>
</dbReference>
<feature type="compositionally biased region" description="Low complexity" evidence="2">
    <location>
        <begin position="458"/>
        <end position="473"/>
    </location>
</feature>
<dbReference type="Proteomes" id="UP000214365">
    <property type="component" value="Unassembled WGS sequence"/>
</dbReference>
<evidence type="ECO:0000313" key="3">
    <source>
        <dbReference type="EMBL" id="OKL60317.1"/>
    </source>
</evidence>